<keyword evidence="3" id="KW-1185">Reference proteome</keyword>
<dbReference type="Proteomes" id="UP001295794">
    <property type="component" value="Unassembled WGS sequence"/>
</dbReference>
<name>A0AAD2HYX8_9AGAR</name>
<sequence>MAAANPALIPRNQARRIRVMMITLPIVVFTGYTLFTRIAGDEKKPPEKNSGGPSVRALLAELKALI</sequence>
<gene>
    <name evidence="2" type="ORF">MYCIT1_LOCUS34707</name>
</gene>
<protein>
    <submittedName>
        <fullName evidence="2">Uncharacterized protein</fullName>
    </submittedName>
</protein>
<evidence type="ECO:0000313" key="3">
    <source>
        <dbReference type="Proteomes" id="UP001295794"/>
    </source>
</evidence>
<accession>A0AAD2HYX8</accession>
<feature type="transmembrane region" description="Helical" evidence="1">
    <location>
        <begin position="17"/>
        <end position="35"/>
    </location>
</feature>
<keyword evidence="1" id="KW-1133">Transmembrane helix</keyword>
<comment type="caution">
    <text evidence="2">The sequence shown here is derived from an EMBL/GenBank/DDBJ whole genome shotgun (WGS) entry which is preliminary data.</text>
</comment>
<evidence type="ECO:0000313" key="2">
    <source>
        <dbReference type="EMBL" id="CAK5282722.1"/>
    </source>
</evidence>
<evidence type="ECO:0000256" key="1">
    <source>
        <dbReference type="SAM" id="Phobius"/>
    </source>
</evidence>
<reference evidence="2" key="1">
    <citation type="submission" date="2023-11" db="EMBL/GenBank/DDBJ databases">
        <authorList>
            <person name="De Vega J J."/>
            <person name="De Vega J J."/>
        </authorList>
    </citation>
    <scope>NUCLEOTIDE SEQUENCE</scope>
</reference>
<organism evidence="2 3">
    <name type="scientific">Mycena citricolor</name>
    <dbReference type="NCBI Taxonomy" id="2018698"/>
    <lineage>
        <taxon>Eukaryota</taxon>
        <taxon>Fungi</taxon>
        <taxon>Dikarya</taxon>
        <taxon>Basidiomycota</taxon>
        <taxon>Agaricomycotina</taxon>
        <taxon>Agaricomycetes</taxon>
        <taxon>Agaricomycetidae</taxon>
        <taxon>Agaricales</taxon>
        <taxon>Marasmiineae</taxon>
        <taxon>Mycenaceae</taxon>
        <taxon>Mycena</taxon>
    </lineage>
</organism>
<keyword evidence="1" id="KW-0472">Membrane</keyword>
<dbReference type="AlphaFoldDB" id="A0AAD2HYX8"/>
<dbReference type="EMBL" id="CAVNYO010000460">
    <property type="protein sequence ID" value="CAK5282722.1"/>
    <property type="molecule type" value="Genomic_DNA"/>
</dbReference>
<keyword evidence="1" id="KW-0812">Transmembrane</keyword>
<proteinExistence type="predicted"/>